<protein>
    <submittedName>
        <fullName evidence="1">Uncharacterized protein</fullName>
    </submittedName>
</protein>
<reference evidence="1" key="1">
    <citation type="submission" date="2023-07" db="EMBL/GenBank/DDBJ databases">
        <title>draft genome sequence of fig (Ficus carica).</title>
        <authorList>
            <person name="Takahashi T."/>
            <person name="Nishimura K."/>
        </authorList>
    </citation>
    <scope>NUCLEOTIDE SEQUENCE</scope>
</reference>
<dbReference type="AlphaFoldDB" id="A0AA88AV72"/>
<sequence length="97" mass="10587">MEEVGRQISLRPSLSSFLLPSQSGSPISTARSTFSVHYPFPMRRSASPATSPSITVATHSIRARLGHEDSRNAILTSQQDLRALLESGRHGRLSVMI</sequence>
<evidence type="ECO:0000313" key="2">
    <source>
        <dbReference type="Proteomes" id="UP001187192"/>
    </source>
</evidence>
<comment type="caution">
    <text evidence="1">The sequence shown here is derived from an EMBL/GenBank/DDBJ whole genome shotgun (WGS) entry which is preliminary data.</text>
</comment>
<organism evidence="1 2">
    <name type="scientific">Ficus carica</name>
    <name type="common">Common fig</name>
    <dbReference type="NCBI Taxonomy" id="3494"/>
    <lineage>
        <taxon>Eukaryota</taxon>
        <taxon>Viridiplantae</taxon>
        <taxon>Streptophyta</taxon>
        <taxon>Embryophyta</taxon>
        <taxon>Tracheophyta</taxon>
        <taxon>Spermatophyta</taxon>
        <taxon>Magnoliopsida</taxon>
        <taxon>eudicotyledons</taxon>
        <taxon>Gunneridae</taxon>
        <taxon>Pentapetalae</taxon>
        <taxon>rosids</taxon>
        <taxon>fabids</taxon>
        <taxon>Rosales</taxon>
        <taxon>Moraceae</taxon>
        <taxon>Ficeae</taxon>
        <taxon>Ficus</taxon>
    </lineage>
</organism>
<keyword evidence="2" id="KW-1185">Reference proteome</keyword>
<evidence type="ECO:0000313" key="1">
    <source>
        <dbReference type="EMBL" id="GMN52651.1"/>
    </source>
</evidence>
<proteinExistence type="predicted"/>
<accession>A0AA88AV72</accession>
<dbReference type="Proteomes" id="UP001187192">
    <property type="component" value="Unassembled WGS sequence"/>
</dbReference>
<dbReference type="EMBL" id="BTGU01000042">
    <property type="protein sequence ID" value="GMN52651.1"/>
    <property type="molecule type" value="Genomic_DNA"/>
</dbReference>
<name>A0AA88AV72_FICCA</name>
<gene>
    <name evidence="1" type="ORF">TIFTF001_021798</name>
</gene>